<dbReference type="Proteomes" id="UP000285462">
    <property type="component" value="Unassembled WGS sequence"/>
</dbReference>
<dbReference type="GO" id="GO:0003677">
    <property type="term" value="F:DNA binding"/>
    <property type="evidence" value="ECO:0007669"/>
    <property type="project" value="UniProtKB-KW"/>
</dbReference>
<proteinExistence type="predicted"/>
<comment type="caution">
    <text evidence="3">The sequence shown here is derived from an EMBL/GenBank/DDBJ whole genome shotgun (WGS) entry which is preliminary data.</text>
</comment>
<name>A0A412K5M9_BIFAD</name>
<dbReference type="EMBL" id="QRVT01000008">
    <property type="protein sequence ID" value="RGS64027.1"/>
    <property type="molecule type" value="Genomic_DNA"/>
</dbReference>
<dbReference type="RefSeq" id="WP_117760222.1">
    <property type="nucleotide sequence ID" value="NZ_QRVT01000008.1"/>
</dbReference>
<evidence type="ECO:0000313" key="4">
    <source>
        <dbReference type="Proteomes" id="UP000285462"/>
    </source>
</evidence>
<evidence type="ECO:0000313" key="3">
    <source>
        <dbReference type="EMBL" id="RGS64027.1"/>
    </source>
</evidence>
<sequence>MTDSKEPSETGTTASETDDAKKKPYVPITDRPLLGVPEAEALTGVPAKIIRAQIRNGLLKARMAGSTTMRIRRADLDAWLDALPVWHA</sequence>
<keyword evidence="3" id="KW-0238">DNA-binding</keyword>
<organism evidence="3 4">
    <name type="scientific">Bifidobacterium adolescentis</name>
    <dbReference type="NCBI Taxonomy" id="1680"/>
    <lineage>
        <taxon>Bacteria</taxon>
        <taxon>Bacillati</taxon>
        <taxon>Actinomycetota</taxon>
        <taxon>Actinomycetes</taxon>
        <taxon>Bifidobacteriales</taxon>
        <taxon>Bifidobacteriaceae</taxon>
        <taxon>Bifidobacterium</taxon>
    </lineage>
</organism>
<reference evidence="3 4" key="1">
    <citation type="submission" date="2018-08" db="EMBL/GenBank/DDBJ databases">
        <title>A genome reference for cultivated species of the human gut microbiota.</title>
        <authorList>
            <person name="Zou Y."/>
            <person name="Xue W."/>
            <person name="Luo G."/>
        </authorList>
    </citation>
    <scope>NUCLEOTIDE SEQUENCE [LARGE SCALE GENOMIC DNA]</scope>
    <source>
        <strain evidence="3 4">AF21-27</strain>
    </source>
</reference>
<dbReference type="InterPro" id="IPR041657">
    <property type="entry name" value="HTH_17"/>
</dbReference>
<protein>
    <submittedName>
        <fullName evidence="3">DNA-binding protein</fullName>
    </submittedName>
</protein>
<accession>A0A412K5M9</accession>
<feature type="region of interest" description="Disordered" evidence="1">
    <location>
        <begin position="1"/>
        <end position="26"/>
    </location>
</feature>
<evidence type="ECO:0000256" key="1">
    <source>
        <dbReference type="SAM" id="MobiDB-lite"/>
    </source>
</evidence>
<dbReference type="Pfam" id="PF12728">
    <property type="entry name" value="HTH_17"/>
    <property type="match status" value="1"/>
</dbReference>
<gene>
    <name evidence="3" type="ORF">DWX79_08745</name>
</gene>
<feature type="domain" description="Helix-turn-helix" evidence="2">
    <location>
        <begin position="33"/>
        <end position="82"/>
    </location>
</feature>
<evidence type="ECO:0000259" key="2">
    <source>
        <dbReference type="Pfam" id="PF12728"/>
    </source>
</evidence>
<dbReference type="AlphaFoldDB" id="A0A412K5M9"/>